<feature type="compositionally biased region" description="Basic and acidic residues" evidence="1">
    <location>
        <begin position="115"/>
        <end position="135"/>
    </location>
</feature>
<protein>
    <recommendedName>
        <fullName evidence="4">BTB domain-containing protein</fullName>
    </recommendedName>
</protein>
<evidence type="ECO:0000256" key="1">
    <source>
        <dbReference type="SAM" id="MobiDB-lite"/>
    </source>
</evidence>
<dbReference type="PANTHER" id="PTHR47843:SF2">
    <property type="entry name" value="BTB DOMAIN-CONTAINING PROTEIN"/>
    <property type="match status" value="1"/>
</dbReference>
<gene>
    <name evidence="2" type="ORF">OIDMADRAFT_21354</name>
</gene>
<dbReference type="InParanoid" id="A0A0C3GER1"/>
<dbReference type="Gene3D" id="3.30.710.10">
    <property type="entry name" value="Potassium Channel Kv1.1, Chain A"/>
    <property type="match status" value="1"/>
</dbReference>
<accession>A0A0C3GER1</accession>
<proteinExistence type="predicted"/>
<organism evidence="2 3">
    <name type="scientific">Oidiodendron maius (strain Zn)</name>
    <dbReference type="NCBI Taxonomy" id="913774"/>
    <lineage>
        <taxon>Eukaryota</taxon>
        <taxon>Fungi</taxon>
        <taxon>Dikarya</taxon>
        <taxon>Ascomycota</taxon>
        <taxon>Pezizomycotina</taxon>
        <taxon>Leotiomycetes</taxon>
        <taxon>Leotiomycetes incertae sedis</taxon>
        <taxon>Myxotrichaceae</taxon>
        <taxon>Oidiodendron</taxon>
    </lineage>
</organism>
<keyword evidence="3" id="KW-1185">Reference proteome</keyword>
<feature type="compositionally biased region" description="Basic residues" evidence="1">
    <location>
        <begin position="138"/>
        <end position="150"/>
    </location>
</feature>
<evidence type="ECO:0008006" key="4">
    <source>
        <dbReference type="Google" id="ProtNLM"/>
    </source>
</evidence>
<evidence type="ECO:0000313" key="3">
    <source>
        <dbReference type="Proteomes" id="UP000054321"/>
    </source>
</evidence>
<dbReference type="OrthoDB" id="9997739at2759"/>
<sequence length="342" mass="38022">MTPSFPEIINSRLFKFIVGEKADGFPTEILVYEEAIAQLSKPMHTLTKGNLSEAQAGCTIWKEVSKETFERFVQFAYTGDYSIPDTREWDKVAEPQKGETDALVRRASVGTSKAVESKIEEEPAEAHDSLDELIRSRGLGKKAKKEKKKSKDIGASWGGWGTEPVPSSWLGPTTIIQTSGERDPGTPSPPSLRLSATNFHSLQFPLLAPLNIHHHTCDPTRHFEPNRSYSNVFLSHASLYVLGDIWLIDALKALAIYKLHKALCIFELDGKNVADIVDLARYAYKKEGKGSEDGIGRLRSIVCQYVALHAAVLSLQAVFMDLIEEGGPFARDFVQFAVQRMQ</sequence>
<dbReference type="Proteomes" id="UP000054321">
    <property type="component" value="Unassembled WGS sequence"/>
</dbReference>
<reference evidence="3" key="2">
    <citation type="submission" date="2015-01" db="EMBL/GenBank/DDBJ databases">
        <title>Evolutionary Origins and Diversification of the Mycorrhizal Mutualists.</title>
        <authorList>
            <consortium name="DOE Joint Genome Institute"/>
            <consortium name="Mycorrhizal Genomics Consortium"/>
            <person name="Kohler A."/>
            <person name="Kuo A."/>
            <person name="Nagy L.G."/>
            <person name="Floudas D."/>
            <person name="Copeland A."/>
            <person name="Barry K.W."/>
            <person name="Cichocki N."/>
            <person name="Veneault-Fourrey C."/>
            <person name="LaButti K."/>
            <person name="Lindquist E.A."/>
            <person name="Lipzen A."/>
            <person name="Lundell T."/>
            <person name="Morin E."/>
            <person name="Murat C."/>
            <person name="Riley R."/>
            <person name="Ohm R."/>
            <person name="Sun H."/>
            <person name="Tunlid A."/>
            <person name="Henrissat B."/>
            <person name="Grigoriev I.V."/>
            <person name="Hibbett D.S."/>
            <person name="Martin F."/>
        </authorList>
    </citation>
    <scope>NUCLEOTIDE SEQUENCE [LARGE SCALE GENOMIC DNA]</scope>
    <source>
        <strain evidence="3">Zn</strain>
    </source>
</reference>
<dbReference type="HOGENOM" id="CLU_056399_2_1_1"/>
<evidence type="ECO:0000313" key="2">
    <source>
        <dbReference type="EMBL" id="KIM94605.1"/>
    </source>
</evidence>
<reference evidence="2 3" key="1">
    <citation type="submission" date="2014-04" db="EMBL/GenBank/DDBJ databases">
        <authorList>
            <consortium name="DOE Joint Genome Institute"/>
            <person name="Kuo A."/>
            <person name="Martino E."/>
            <person name="Perotto S."/>
            <person name="Kohler A."/>
            <person name="Nagy L.G."/>
            <person name="Floudas D."/>
            <person name="Copeland A."/>
            <person name="Barry K.W."/>
            <person name="Cichocki N."/>
            <person name="Veneault-Fourrey C."/>
            <person name="LaButti K."/>
            <person name="Lindquist E.A."/>
            <person name="Lipzen A."/>
            <person name="Lundell T."/>
            <person name="Morin E."/>
            <person name="Murat C."/>
            <person name="Sun H."/>
            <person name="Tunlid A."/>
            <person name="Henrissat B."/>
            <person name="Grigoriev I.V."/>
            <person name="Hibbett D.S."/>
            <person name="Martin F."/>
            <person name="Nordberg H.P."/>
            <person name="Cantor M.N."/>
            <person name="Hua S.X."/>
        </authorList>
    </citation>
    <scope>NUCLEOTIDE SEQUENCE [LARGE SCALE GENOMIC DNA]</scope>
    <source>
        <strain evidence="2 3">Zn</strain>
    </source>
</reference>
<dbReference type="InterPro" id="IPR011333">
    <property type="entry name" value="SKP1/BTB/POZ_sf"/>
</dbReference>
<dbReference type="AlphaFoldDB" id="A0A0C3GER1"/>
<dbReference type="STRING" id="913774.A0A0C3GER1"/>
<feature type="region of interest" description="Disordered" evidence="1">
    <location>
        <begin position="112"/>
        <end position="160"/>
    </location>
</feature>
<dbReference type="EMBL" id="KN832889">
    <property type="protein sequence ID" value="KIM94605.1"/>
    <property type="molecule type" value="Genomic_DNA"/>
</dbReference>
<name>A0A0C3GER1_OIDMZ</name>
<dbReference type="PANTHER" id="PTHR47843">
    <property type="entry name" value="BTB DOMAIN-CONTAINING PROTEIN-RELATED"/>
    <property type="match status" value="1"/>
</dbReference>